<evidence type="ECO:0000256" key="1">
    <source>
        <dbReference type="SAM" id="MobiDB-lite"/>
    </source>
</evidence>
<feature type="region of interest" description="Disordered" evidence="1">
    <location>
        <begin position="1"/>
        <end position="21"/>
    </location>
</feature>
<evidence type="ECO:0000313" key="3">
    <source>
        <dbReference type="Proteomes" id="UP001476798"/>
    </source>
</evidence>
<protein>
    <submittedName>
        <fullName evidence="2">Uncharacterized protein</fullName>
    </submittedName>
</protein>
<feature type="non-terminal residue" evidence="2">
    <location>
        <position position="1"/>
    </location>
</feature>
<accession>A0ABV0MVV5</accession>
<dbReference type="EMBL" id="JAHRIO010013926">
    <property type="protein sequence ID" value="MEQ2163264.1"/>
    <property type="molecule type" value="Genomic_DNA"/>
</dbReference>
<gene>
    <name evidence="2" type="ORF">GOODEAATRI_028404</name>
</gene>
<name>A0ABV0MVV5_9TELE</name>
<comment type="caution">
    <text evidence="2">The sequence shown here is derived from an EMBL/GenBank/DDBJ whole genome shotgun (WGS) entry which is preliminary data.</text>
</comment>
<evidence type="ECO:0000313" key="2">
    <source>
        <dbReference type="EMBL" id="MEQ2163264.1"/>
    </source>
</evidence>
<proteinExistence type="predicted"/>
<feature type="compositionally biased region" description="Basic and acidic residues" evidence="1">
    <location>
        <begin position="1"/>
        <end position="10"/>
    </location>
</feature>
<reference evidence="2 3" key="1">
    <citation type="submission" date="2021-06" db="EMBL/GenBank/DDBJ databases">
        <authorList>
            <person name="Palmer J.M."/>
        </authorList>
    </citation>
    <scope>NUCLEOTIDE SEQUENCE [LARGE SCALE GENOMIC DNA]</scope>
    <source>
        <strain evidence="2 3">GA_2019</strain>
        <tissue evidence="2">Muscle</tissue>
    </source>
</reference>
<organism evidence="2 3">
    <name type="scientific">Goodea atripinnis</name>
    <dbReference type="NCBI Taxonomy" id="208336"/>
    <lineage>
        <taxon>Eukaryota</taxon>
        <taxon>Metazoa</taxon>
        <taxon>Chordata</taxon>
        <taxon>Craniata</taxon>
        <taxon>Vertebrata</taxon>
        <taxon>Euteleostomi</taxon>
        <taxon>Actinopterygii</taxon>
        <taxon>Neopterygii</taxon>
        <taxon>Teleostei</taxon>
        <taxon>Neoteleostei</taxon>
        <taxon>Acanthomorphata</taxon>
        <taxon>Ovalentaria</taxon>
        <taxon>Atherinomorphae</taxon>
        <taxon>Cyprinodontiformes</taxon>
        <taxon>Goodeidae</taxon>
        <taxon>Goodea</taxon>
    </lineage>
</organism>
<dbReference type="Proteomes" id="UP001476798">
    <property type="component" value="Unassembled WGS sequence"/>
</dbReference>
<keyword evidence="3" id="KW-1185">Reference proteome</keyword>
<sequence>LLNIDEHLDDGFTMPPETATEDSDMPRLVLQHCVMPAYQFIIQVAPDQASVFFSLFQMLVF</sequence>